<dbReference type="CDD" id="cd01062">
    <property type="entry name" value="RNase_T2_prok"/>
    <property type="match status" value="1"/>
</dbReference>
<sequence>MRLLILCLFFFVALKPVPASAKGEIAGQFDYYVLALSWSPNWCSQEGEARQSPQCDADKDHGWIMHGLWPQFHRGYPSFCRTVERPPLRSMTADMQDIMGTPGLAWYQWKKHGSCTGLSAPRYFDLARRAYETVERPPVFRKIKDQIRLPASVIEEAFLKANPDLEPDGVTVTCKAGYIQEVRVCMSKDLRPVPCGRDVVKDCSLSDALFDPIK</sequence>
<dbReference type="Gene3D" id="3.90.730.10">
    <property type="entry name" value="Ribonuclease T2-like"/>
    <property type="match status" value="1"/>
</dbReference>
<dbReference type="SUPFAM" id="SSF55895">
    <property type="entry name" value="Ribonuclease Rh-like"/>
    <property type="match status" value="1"/>
</dbReference>
<dbReference type="GO" id="GO:0006401">
    <property type="term" value="P:RNA catabolic process"/>
    <property type="evidence" value="ECO:0007669"/>
    <property type="project" value="UniProtKB-ARBA"/>
</dbReference>
<comment type="similarity">
    <text evidence="1">Belongs to the RNase T2 family.</text>
</comment>
<protein>
    <submittedName>
        <fullName evidence="2">Uncharacterized protein</fullName>
    </submittedName>
</protein>
<dbReference type="InterPro" id="IPR001568">
    <property type="entry name" value="RNase_T2-like"/>
</dbReference>
<dbReference type="AlphaFoldDB" id="A0A0F9RPC2"/>
<comment type="caution">
    <text evidence="2">The sequence shown here is derived from an EMBL/GenBank/DDBJ whole genome shotgun (WGS) entry which is preliminary data.</text>
</comment>
<proteinExistence type="inferred from homology"/>
<accession>A0A0F9RPC2</accession>
<dbReference type="InterPro" id="IPR018188">
    <property type="entry name" value="RNase_T2_His_AS_1"/>
</dbReference>
<dbReference type="EMBL" id="LAZR01002695">
    <property type="protein sequence ID" value="KKN26771.1"/>
    <property type="molecule type" value="Genomic_DNA"/>
</dbReference>
<name>A0A0F9RPC2_9ZZZZ</name>
<dbReference type="PANTHER" id="PTHR11240">
    <property type="entry name" value="RIBONUCLEASE T2"/>
    <property type="match status" value="1"/>
</dbReference>
<dbReference type="InterPro" id="IPR039378">
    <property type="entry name" value="RNase_T2_prok"/>
</dbReference>
<dbReference type="Pfam" id="PF00445">
    <property type="entry name" value="Ribonuclease_T2"/>
    <property type="match status" value="1"/>
</dbReference>
<dbReference type="InterPro" id="IPR036430">
    <property type="entry name" value="RNase_T2-like_sf"/>
</dbReference>
<dbReference type="GO" id="GO:0033897">
    <property type="term" value="F:ribonuclease T2 activity"/>
    <property type="evidence" value="ECO:0007669"/>
    <property type="project" value="InterPro"/>
</dbReference>
<organism evidence="2">
    <name type="scientific">marine sediment metagenome</name>
    <dbReference type="NCBI Taxonomy" id="412755"/>
    <lineage>
        <taxon>unclassified sequences</taxon>
        <taxon>metagenomes</taxon>
        <taxon>ecological metagenomes</taxon>
    </lineage>
</organism>
<dbReference type="PANTHER" id="PTHR11240:SF22">
    <property type="entry name" value="RIBONUCLEASE T2"/>
    <property type="match status" value="1"/>
</dbReference>
<evidence type="ECO:0000256" key="1">
    <source>
        <dbReference type="ARBA" id="ARBA00007469"/>
    </source>
</evidence>
<reference evidence="2" key="1">
    <citation type="journal article" date="2015" name="Nature">
        <title>Complex archaea that bridge the gap between prokaryotes and eukaryotes.</title>
        <authorList>
            <person name="Spang A."/>
            <person name="Saw J.H."/>
            <person name="Jorgensen S.L."/>
            <person name="Zaremba-Niedzwiedzka K."/>
            <person name="Martijn J."/>
            <person name="Lind A.E."/>
            <person name="van Eijk R."/>
            <person name="Schleper C."/>
            <person name="Guy L."/>
            <person name="Ettema T.J."/>
        </authorList>
    </citation>
    <scope>NUCLEOTIDE SEQUENCE</scope>
</reference>
<gene>
    <name evidence="2" type="ORF">LCGC14_0871280</name>
</gene>
<evidence type="ECO:0000313" key="2">
    <source>
        <dbReference type="EMBL" id="KKN26771.1"/>
    </source>
</evidence>
<dbReference type="PROSITE" id="PS00530">
    <property type="entry name" value="RNASE_T2_1"/>
    <property type="match status" value="1"/>
</dbReference>
<dbReference type="GO" id="GO:0003723">
    <property type="term" value="F:RNA binding"/>
    <property type="evidence" value="ECO:0007669"/>
    <property type="project" value="InterPro"/>
</dbReference>